<dbReference type="InterPro" id="IPR036775">
    <property type="entry name" value="DNA_pol_Y-fam_lit_finger_sf"/>
</dbReference>
<dbReference type="GO" id="GO:0042276">
    <property type="term" value="P:error-prone translesion synthesis"/>
    <property type="evidence" value="ECO:0007669"/>
    <property type="project" value="TreeGrafter"/>
</dbReference>
<dbReference type="InterPro" id="IPR017961">
    <property type="entry name" value="DNA_pol_Y-fam_little_finger"/>
</dbReference>
<dbReference type="EC" id="2.7.7.7" evidence="16"/>
<keyword evidence="13 16" id="KW-0238">DNA-binding</keyword>
<dbReference type="GO" id="GO:0005829">
    <property type="term" value="C:cytosol"/>
    <property type="evidence" value="ECO:0007669"/>
    <property type="project" value="TreeGrafter"/>
</dbReference>
<comment type="similarity">
    <text evidence="2 16">Belongs to the DNA polymerase type-Y family.</text>
</comment>
<comment type="subunit">
    <text evidence="3 16">Monomer.</text>
</comment>
<dbReference type="PROSITE" id="PS50173">
    <property type="entry name" value="UMUC"/>
    <property type="match status" value="1"/>
</dbReference>
<keyword evidence="9 16" id="KW-0479">Metal-binding</keyword>
<dbReference type="AlphaFoldDB" id="A0A8J6Y6P2"/>
<dbReference type="Gene3D" id="3.40.1170.60">
    <property type="match status" value="1"/>
</dbReference>
<evidence type="ECO:0000256" key="10">
    <source>
        <dbReference type="ARBA" id="ARBA00022763"/>
    </source>
</evidence>
<evidence type="ECO:0000256" key="11">
    <source>
        <dbReference type="ARBA" id="ARBA00022842"/>
    </source>
</evidence>
<evidence type="ECO:0000256" key="12">
    <source>
        <dbReference type="ARBA" id="ARBA00022932"/>
    </source>
</evidence>
<dbReference type="FunFam" id="3.40.1170.60:FF:000001">
    <property type="entry name" value="DNA polymerase IV"/>
    <property type="match status" value="1"/>
</dbReference>
<dbReference type="FunFam" id="3.30.1490.100:FF:000004">
    <property type="entry name" value="DNA polymerase IV"/>
    <property type="match status" value="1"/>
</dbReference>
<sequence>MTDPPLRRILHCDMDCFYAAVHTRDDPSLEGKPVVVGGDPSGRGVVAAANYEARKYGIHSAMPAAQARRKCPKTIFLRPEFKLYREESQQIFAIYGEYTPLIQPLSLDEAFLDVSEHLAEFNSATEVAEDIRRRVREERRLTVSVGVAPNKLVAKIASDFRKPDGLTVVRPHEVEAFLAPLPVRRLYGIGPAAERSLHEMGITTVEELRGLSIDRLMARFGNWGRVLWERVRGIDDRPVHTHRERKSLSTERTFAENVKDLDEIDRILDTMADEVAKGLKKRHLAASTITVKVRYPDFTTPTRSHSLPVPTSDAATIGAAARELVRRTDAARQSVRLLGVGASNLVPGELGQRTLFDDSAH</sequence>
<dbReference type="InterPro" id="IPR022880">
    <property type="entry name" value="DNApol_IV"/>
</dbReference>
<keyword evidence="8 16" id="KW-0235">DNA replication</keyword>
<keyword evidence="4 16" id="KW-0515">Mutator protein</keyword>
<evidence type="ECO:0000256" key="6">
    <source>
        <dbReference type="ARBA" id="ARBA00022679"/>
    </source>
</evidence>
<organism evidence="18 19">
    <name type="scientific">Candidatus Sulfomarinibacter kjeldsenii</name>
    <dbReference type="NCBI Taxonomy" id="2885994"/>
    <lineage>
        <taxon>Bacteria</taxon>
        <taxon>Pseudomonadati</taxon>
        <taxon>Acidobacteriota</taxon>
        <taxon>Thermoanaerobaculia</taxon>
        <taxon>Thermoanaerobaculales</taxon>
        <taxon>Candidatus Sulfomarinibacteraceae</taxon>
        <taxon>Candidatus Sulfomarinibacter</taxon>
    </lineage>
</organism>
<accession>A0A8J6Y6P2</accession>
<evidence type="ECO:0000256" key="8">
    <source>
        <dbReference type="ARBA" id="ARBA00022705"/>
    </source>
</evidence>
<evidence type="ECO:0000313" key="18">
    <source>
        <dbReference type="EMBL" id="MBD3870564.1"/>
    </source>
</evidence>
<dbReference type="NCBIfam" id="NF002677">
    <property type="entry name" value="PRK02406.1"/>
    <property type="match status" value="1"/>
</dbReference>
<evidence type="ECO:0000256" key="9">
    <source>
        <dbReference type="ARBA" id="ARBA00022723"/>
    </source>
</evidence>
<dbReference type="InterPro" id="IPR050116">
    <property type="entry name" value="DNA_polymerase-Y"/>
</dbReference>
<evidence type="ECO:0000256" key="3">
    <source>
        <dbReference type="ARBA" id="ARBA00011245"/>
    </source>
</evidence>
<feature type="binding site" evidence="16">
    <location>
        <position position="108"/>
    </location>
    <ligand>
        <name>Mg(2+)</name>
        <dbReference type="ChEBI" id="CHEBI:18420"/>
    </ligand>
</feature>
<keyword evidence="12 16" id="KW-0239">DNA-directed DNA polymerase</keyword>
<dbReference type="InterPro" id="IPR024728">
    <property type="entry name" value="PolY_HhH_motif"/>
</dbReference>
<name>A0A8J6Y6P2_9BACT</name>
<reference evidence="18 19" key="1">
    <citation type="submission" date="2020-08" db="EMBL/GenBank/DDBJ databases">
        <title>Acidobacteriota in marine sediments use diverse sulfur dissimilation pathways.</title>
        <authorList>
            <person name="Wasmund K."/>
        </authorList>
    </citation>
    <scope>NUCLEOTIDE SEQUENCE [LARGE SCALE GENOMIC DNA]</scope>
    <source>
        <strain evidence="18">MAG AM3-A</strain>
    </source>
</reference>
<comment type="cofactor">
    <cofactor evidence="16">
        <name>Mg(2+)</name>
        <dbReference type="ChEBI" id="CHEBI:18420"/>
    </cofactor>
    <text evidence="16">Binds 2 magnesium ions per subunit.</text>
</comment>
<dbReference type="SUPFAM" id="SSF56672">
    <property type="entry name" value="DNA/RNA polymerases"/>
    <property type="match status" value="1"/>
</dbReference>
<dbReference type="HAMAP" id="MF_01113">
    <property type="entry name" value="DNApol_IV"/>
    <property type="match status" value="1"/>
</dbReference>
<evidence type="ECO:0000256" key="1">
    <source>
        <dbReference type="ARBA" id="ARBA00004496"/>
    </source>
</evidence>
<dbReference type="PANTHER" id="PTHR11076">
    <property type="entry name" value="DNA REPAIR POLYMERASE UMUC / TRANSFERASE FAMILY MEMBER"/>
    <property type="match status" value="1"/>
</dbReference>
<proteinExistence type="inferred from homology"/>
<dbReference type="GO" id="GO:0000287">
    <property type="term" value="F:magnesium ion binding"/>
    <property type="evidence" value="ECO:0007669"/>
    <property type="project" value="UniProtKB-UniRule"/>
</dbReference>
<dbReference type="GO" id="GO:0003684">
    <property type="term" value="F:damaged DNA binding"/>
    <property type="evidence" value="ECO:0007669"/>
    <property type="project" value="InterPro"/>
</dbReference>
<dbReference type="NCBIfam" id="NF002882">
    <property type="entry name" value="PRK03348.1"/>
    <property type="match status" value="1"/>
</dbReference>
<dbReference type="InterPro" id="IPR001126">
    <property type="entry name" value="UmuC"/>
</dbReference>
<comment type="subcellular location">
    <subcellularLocation>
        <location evidence="1 16">Cytoplasm</location>
    </subcellularLocation>
</comment>
<keyword evidence="11 16" id="KW-0460">Magnesium</keyword>
<dbReference type="SUPFAM" id="SSF100879">
    <property type="entry name" value="Lesion bypass DNA polymerase (Y-family), little finger domain"/>
    <property type="match status" value="1"/>
</dbReference>
<dbReference type="GO" id="GO:0003887">
    <property type="term" value="F:DNA-directed DNA polymerase activity"/>
    <property type="evidence" value="ECO:0007669"/>
    <property type="project" value="UniProtKB-UniRule"/>
</dbReference>
<dbReference type="PANTHER" id="PTHR11076:SF33">
    <property type="entry name" value="DNA POLYMERASE KAPPA"/>
    <property type="match status" value="1"/>
</dbReference>
<dbReference type="Proteomes" id="UP000598633">
    <property type="component" value="Unassembled WGS sequence"/>
</dbReference>
<dbReference type="GO" id="GO:0006281">
    <property type="term" value="P:DNA repair"/>
    <property type="evidence" value="ECO:0007669"/>
    <property type="project" value="UniProtKB-UniRule"/>
</dbReference>
<dbReference type="GO" id="GO:0009432">
    <property type="term" value="P:SOS response"/>
    <property type="evidence" value="ECO:0007669"/>
    <property type="project" value="TreeGrafter"/>
</dbReference>
<keyword evidence="10 16" id="KW-0227">DNA damage</keyword>
<evidence type="ECO:0000313" key="19">
    <source>
        <dbReference type="Proteomes" id="UP000598633"/>
    </source>
</evidence>
<dbReference type="Pfam" id="PF11799">
    <property type="entry name" value="IMS_C"/>
    <property type="match status" value="1"/>
</dbReference>
<dbReference type="Gene3D" id="3.30.70.270">
    <property type="match status" value="1"/>
</dbReference>
<keyword evidence="7 16" id="KW-0548">Nucleotidyltransferase</keyword>
<evidence type="ECO:0000256" key="13">
    <source>
        <dbReference type="ARBA" id="ARBA00023125"/>
    </source>
</evidence>
<keyword evidence="6 16" id="KW-0808">Transferase</keyword>
<keyword evidence="5 16" id="KW-0963">Cytoplasm</keyword>
<feature type="domain" description="UmuC" evidence="17">
    <location>
        <begin position="9"/>
        <end position="190"/>
    </location>
</feature>
<dbReference type="CDD" id="cd03586">
    <property type="entry name" value="PolY_Pol_IV_kappa"/>
    <property type="match status" value="1"/>
</dbReference>
<dbReference type="InterPro" id="IPR043502">
    <property type="entry name" value="DNA/RNA_pol_sf"/>
</dbReference>
<dbReference type="GO" id="GO:0006261">
    <property type="term" value="P:DNA-templated DNA replication"/>
    <property type="evidence" value="ECO:0007669"/>
    <property type="project" value="UniProtKB-UniRule"/>
</dbReference>
<evidence type="ECO:0000256" key="14">
    <source>
        <dbReference type="ARBA" id="ARBA00023204"/>
    </source>
</evidence>
<comment type="caution">
    <text evidence="18">The sequence shown here is derived from an EMBL/GenBank/DDBJ whole genome shotgun (WGS) entry which is preliminary data.</text>
</comment>
<dbReference type="InterPro" id="IPR043128">
    <property type="entry name" value="Rev_trsase/Diguanyl_cyclase"/>
</dbReference>
<evidence type="ECO:0000256" key="15">
    <source>
        <dbReference type="ARBA" id="ARBA00049244"/>
    </source>
</evidence>
<feature type="active site" evidence="16">
    <location>
        <position position="109"/>
    </location>
</feature>
<dbReference type="Pfam" id="PF11798">
    <property type="entry name" value="IMS_HHH"/>
    <property type="match status" value="1"/>
</dbReference>
<comment type="function">
    <text evidence="16">Poorly processive, error-prone DNA polymerase involved in untargeted mutagenesis. Copies undamaged DNA at stalled replication forks, which arise in vivo from mismatched or misaligned primer ends. These misaligned primers can be extended by PolIV. Exhibits no 3'-5' exonuclease (proofreading) activity. May be involved in translesional synthesis, in conjunction with the beta clamp from PolIII.</text>
</comment>
<gene>
    <name evidence="16 18" type="primary">dinB</name>
    <name evidence="18" type="ORF">IFJ97_04320</name>
</gene>
<evidence type="ECO:0000259" key="17">
    <source>
        <dbReference type="PROSITE" id="PS50173"/>
    </source>
</evidence>
<evidence type="ECO:0000256" key="7">
    <source>
        <dbReference type="ARBA" id="ARBA00022695"/>
    </source>
</evidence>
<evidence type="ECO:0000256" key="5">
    <source>
        <dbReference type="ARBA" id="ARBA00022490"/>
    </source>
</evidence>
<dbReference type="Gene3D" id="3.30.1490.100">
    <property type="entry name" value="DNA polymerase, Y-family, little finger domain"/>
    <property type="match status" value="1"/>
</dbReference>
<protein>
    <recommendedName>
        <fullName evidence="16">DNA polymerase IV</fullName>
        <shortName evidence="16">Pol IV</shortName>
        <ecNumber evidence="16">2.7.7.7</ecNumber>
    </recommendedName>
</protein>
<evidence type="ECO:0000256" key="2">
    <source>
        <dbReference type="ARBA" id="ARBA00010945"/>
    </source>
</evidence>
<feature type="binding site" evidence="16">
    <location>
        <position position="13"/>
    </location>
    <ligand>
        <name>Mg(2+)</name>
        <dbReference type="ChEBI" id="CHEBI:18420"/>
    </ligand>
</feature>
<evidence type="ECO:0000256" key="4">
    <source>
        <dbReference type="ARBA" id="ARBA00022457"/>
    </source>
</evidence>
<dbReference type="Pfam" id="PF00817">
    <property type="entry name" value="IMS"/>
    <property type="match status" value="1"/>
</dbReference>
<dbReference type="EMBL" id="JACXWA010000069">
    <property type="protein sequence ID" value="MBD3870564.1"/>
    <property type="molecule type" value="Genomic_DNA"/>
</dbReference>
<evidence type="ECO:0000256" key="16">
    <source>
        <dbReference type="HAMAP-Rule" id="MF_01113"/>
    </source>
</evidence>
<feature type="site" description="Substrate discrimination" evidence="16">
    <location>
        <position position="18"/>
    </location>
</feature>
<comment type="catalytic activity">
    <reaction evidence="15 16">
        <text>DNA(n) + a 2'-deoxyribonucleoside 5'-triphosphate = DNA(n+1) + diphosphate</text>
        <dbReference type="Rhea" id="RHEA:22508"/>
        <dbReference type="Rhea" id="RHEA-COMP:17339"/>
        <dbReference type="Rhea" id="RHEA-COMP:17340"/>
        <dbReference type="ChEBI" id="CHEBI:33019"/>
        <dbReference type="ChEBI" id="CHEBI:61560"/>
        <dbReference type="ChEBI" id="CHEBI:173112"/>
        <dbReference type="EC" id="2.7.7.7"/>
    </reaction>
</comment>
<keyword evidence="14 16" id="KW-0234">DNA repair</keyword>
<dbReference type="Gene3D" id="1.10.150.20">
    <property type="entry name" value="5' to 3' exonuclease, C-terminal subdomain"/>
    <property type="match status" value="1"/>
</dbReference>